<accession>I1HW74</accession>
<keyword evidence="5" id="KW-1185">Reference proteome</keyword>
<feature type="region of interest" description="Disordered" evidence="1">
    <location>
        <begin position="86"/>
        <end position="111"/>
    </location>
</feature>
<feature type="signal peptide" evidence="2">
    <location>
        <begin position="1"/>
        <end position="30"/>
    </location>
</feature>
<feature type="compositionally biased region" description="Pro residues" evidence="1">
    <location>
        <begin position="97"/>
        <end position="111"/>
    </location>
</feature>
<protein>
    <recommendedName>
        <fullName evidence="6">Knottin scorpion toxin-like domain-containing protein</fullName>
    </recommendedName>
</protein>
<proteinExistence type="predicted"/>
<organism evidence="3">
    <name type="scientific">Brachypodium distachyon</name>
    <name type="common">Purple false brome</name>
    <name type="synonym">Trachynia distachya</name>
    <dbReference type="NCBI Taxonomy" id="15368"/>
    <lineage>
        <taxon>Eukaryota</taxon>
        <taxon>Viridiplantae</taxon>
        <taxon>Streptophyta</taxon>
        <taxon>Embryophyta</taxon>
        <taxon>Tracheophyta</taxon>
        <taxon>Spermatophyta</taxon>
        <taxon>Magnoliopsida</taxon>
        <taxon>Liliopsida</taxon>
        <taxon>Poales</taxon>
        <taxon>Poaceae</taxon>
        <taxon>BOP clade</taxon>
        <taxon>Pooideae</taxon>
        <taxon>Stipodae</taxon>
        <taxon>Brachypodieae</taxon>
        <taxon>Brachypodium</taxon>
    </lineage>
</organism>
<dbReference type="EnsemblPlants" id="KQJ92837">
    <property type="protein sequence ID" value="KQJ92837"/>
    <property type="gene ID" value="BRADI_3g01020v3"/>
</dbReference>
<dbReference type="Gramene" id="KQJ92837">
    <property type="protein sequence ID" value="KQJ92837"/>
    <property type="gene ID" value="BRADI_3g01020v3"/>
</dbReference>
<evidence type="ECO:0008006" key="6">
    <source>
        <dbReference type="Google" id="ProtNLM"/>
    </source>
</evidence>
<name>I1HW74_BRADI</name>
<reference evidence="3" key="2">
    <citation type="submission" date="2017-06" db="EMBL/GenBank/DDBJ databases">
        <title>WGS assembly of Brachypodium distachyon.</title>
        <authorList>
            <consortium name="The International Brachypodium Initiative"/>
            <person name="Lucas S."/>
            <person name="Harmon-Smith M."/>
            <person name="Lail K."/>
            <person name="Tice H."/>
            <person name="Grimwood J."/>
            <person name="Bruce D."/>
            <person name="Barry K."/>
            <person name="Shu S."/>
            <person name="Lindquist E."/>
            <person name="Wang M."/>
            <person name="Pitluck S."/>
            <person name="Vogel J.P."/>
            <person name="Garvin D.F."/>
            <person name="Mockler T.C."/>
            <person name="Schmutz J."/>
            <person name="Rokhsar D."/>
            <person name="Bevan M.W."/>
        </authorList>
    </citation>
    <scope>NUCLEOTIDE SEQUENCE</scope>
    <source>
        <strain evidence="3">Bd21</strain>
    </source>
</reference>
<reference evidence="3 4" key="1">
    <citation type="journal article" date="2010" name="Nature">
        <title>Genome sequencing and analysis of the model grass Brachypodium distachyon.</title>
        <authorList>
            <consortium name="International Brachypodium Initiative"/>
        </authorList>
    </citation>
    <scope>NUCLEOTIDE SEQUENCE [LARGE SCALE GENOMIC DNA]</scope>
    <source>
        <strain evidence="3 4">Bd21</strain>
    </source>
</reference>
<dbReference type="InParanoid" id="I1HW74"/>
<dbReference type="EMBL" id="CM000882">
    <property type="protein sequence ID" value="KQJ92837.1"/>
    <property type="molecule type" value="Genomic_DNA"/>
</dbReference>
<reference evidence="4" key="3">
    <citation type="submission" date="2018-08" db="UniProtKB">
        <authorList>
            <consortium name="EnsemblPlants"/>
        </authorList>
    </citation>
    <scope>IDENTIFICATION</scope>
    <source>
        <strain evidence="4">cv. Bd21</strain>
    </source>
</reference>
<evidence type="ECO:0000313" key="3">
    <source>
        <dbReference type="EMBL" id="KQJ92837.1"/>
    </source>
</evidence>
<evidence type="ECO:0000256" key="1">
    <source>
        <dbReference type="SAM" id="MobiDB-lite"/>
    </source>
</evidence>
<gene>
    <name evidence="3" type="ORF">BRADI_3g01020v3</name>
</gene>
<evidence type="ECO:0000256" key="2">
    <source>
        <dbReference type="SAM" id="SignalP"/>
    </source>
</evidence>
<dbReference type="OrthoDB" id="691018at2759"/>
<dbReference type="GO" id="GO:0006952">
    <property type="term" value="P:defense response"/>
    <property type="evidence" value="ECO:0000318"/>
    <property type="project" value="GO_Central"/>
</dbReference>
<sequence length="111" mass="12175">MISNKKPAPLLVLLAILLITTLEMVPEVAAGDELLCDVRLTKCEDVCYKSGKCSRCCKNHRFNHGHCDLKSHCYCYRGPNSGAGDGEQQRMLRVIPASPPPPAARHPPLHA</sequence>
<evidence type="ECO:0000313" key="5">
    <source>
        <dbReference type="Proteomes" id="UP000008810"/>
    </source>
</evidence>
<keyword evidence="2" id="KW-0732">Signal</keyword>
<dbReference type="HOGENOM" id="CLU_172795_0_0_1"/>
<feature type="chain" id="PRO_5014094877" description="Knottin scorpion toxin-like domain-containing protein" evidence="2">
    <location>
        <begin position="31"/>
        <end position="111"/>
    </location>
</feature>
<dbReference type="Proteomes" id="UP000008810">
    <property type="component" value="Chromosome 3"/>
</dbReference>
<dbReference type="AlphaFoldDB" id="I1HW74"/>
<dbReference type="eggNOG" id="ENOG502R3WQ">
    <property type="taxonomic scope" value="Eukaryota"/>
</dbReference>
<evidence type="ECO:0000313" key="4">
    <source>
        <dbReference type="EnsemblPlants" id="KQJ92837"/>
    </source>
</evidence>